<sequence>MLMLRTFLVACFIFIFLLLFSATHIHAYIHTHTYVLQHTTTSIKRVKQERLELLMVRASVSETLTRGPQAVA</sequence>
<proteinExistence type="predicted"/>
<evidence type="ECO:0000313" key="1">
    <source>
        <dbReference type="EMBL" id="MBW72415.1"/>
    </source>
</evidence>
<dbReference type="AlphaFoldDB" id="A0A2M4D4D2"/>
<reference evidence="1" key="1">
    <citation type="submission" date="2018-01" db="EMBL/GenBank/DDBJ databases">
        <title>An insight into the sialome of Amazonian anophelines.</title>
        <authorList>
            <person name="Ribeiro J.M."/>
            <person name="Scarpassa V."/>
            <person name="Calvo E."/>
        </authorList>
    </citation>
    <scope>NUCLEOTIDE SEQUENCE</scope>
</reference>
<protein>
    <submittedName>
        <fullName evidence="1">Putative secreted protein</fullName>
    </submittedName>
</protein>
<organism evidence="1">
    <name type="scientific">Anopheles darlingi</name>
    <name type="common">Mosquito</name>
    <dbReference type="NCBI Taxonomy" id="43151"/>
    <lineage>
        <taxon>Eukaryota</taxon>
        <taxon>Metazoa</taxon>
        <taxon>Ecdysozoa</taxon>
        <taxon>Arthropoda</taxon>
        <taxon>Hexapoda</taxon>
        <taxon>Insecta</taxon>
        <taxon>Pterygota</taxon>
        <taxon>Neoptera</taxon>
        <taxon>Endopterygota</taxon>
        <taxon>Diptera</taxon>
        <taxon>Nematocera</taxon>
        <taxon>Culicoidea</taxon>
        <taxon>Culicidae</taxon>
        <taxon>Anophelinae</taxon>
        <taxon>Anopheles</taxon>
    </lineage>
</organism>
<accession>A0A2M4D4D2</accession>
<name>A0A2M4D4D2_ANODA</name>
<dbReference type="EMBL" id="GGFL01008237">
    <property type="protein sequence ID" value="MBW72415.1"/>
    <property type="molecule type" value="Transcribed_RNA"/>
</dbReference>